<evidence type="ECO:0000313" key="6">
    <source>
        <dbReference type="EMBL" id="GGF44725.1"/>
    </source>
</evidence>
<keyword evidence="5" id="KW-0479">Metal-binding</keyword>
<dbReference type="GO" id="GO:0009396">
    <property type="term" value="P:folic acid-containing compound biosynthetic process"/>
    <property type="evidence" value="ECO:0007669"/>
    <property type="project" value="TreeGrafter"/>
</dbReference>
<dbReference type="InterPro" id="IPR037171">
    <property type="entry name" value="NagB/RpiA_transferase-like"/>
</dbReference>
<dbReference type="NCBIfam" id="TIGR02727">
    <property type="entry name" value="MTHFS_bact"/>
    <property type="match status" value="1"/>
</dbReference>
<evidence type="ECO:0000256" key="4">
    <source>
        <dbReference type="PIRSR" id="PIRSR006806-1"/>
    </source>
</evidence>
<dbReference type="InterPro" id="IPR002698">
    <property type="entry name" value="FTHF_cligase"/>
</dbReference>
<dbReference type="Proteomes" id="UP000606044">
    <property type="component" value="Unassembled WGS sequence"/>
</dbReference>
<comment type="caution">
    <text evidence="6">The sequence shown here is derived from an EMBL/GenBank/DDBJ whole genome shotgun (WGS) entry which is preliminary data.</text>
</comment>
<sequence>MRSEALARRTAMGDATRASASEAASRHALAALGDVRARTVALFAPFRDEIDTFPLASLLRAAGANVALPVIVGRDQPLLFRLWRADDPLAPEGAYAIPTSAPDAPEVIPDDLIVPLAVFDRVGARIGYGAGYYDRTLSLLRSRKQVRAFGLAFACQETAAIPAEPHDEPLDGMITEAGFLSFGGLHAHSLPR</sequence>
<dbReference type="PANTHER" id="PTHR23407">
    <property type="entry name" value="ATPASE INHIBITOR/5-FORMYLTETRAHYDROFOLATE CYCLO-LIGASE"/>
    <property type="match status" value="1"/>
</dbReference>
<dbReference type="GO" id="GO:0005524">
    <property type="term" value="F:ATP binding"/>
    <property type="evidence" value="ECO:0007669"/>
    <property type="project" value="UniProtKB-KW"/>
</dbReference>
<proteinExistence type="inferred from homology"/>
<feature type="binding site" evidence="4">
    <location>
        <begin position="125"/>
        <end position="133"/>
    </location>
    <ligand>
        <name>ATP</name>
        <dbReference type="ChEBI" id="CHEBI:30616"/>
    </ligand>
</feature>
<dbReference type="Pfam" id="PF01812">
    <property type="entry name" value="5-FTHF_cyc-lig"/>
    <property type="match status" value="1"/>
</dbReference>
<dbReference type="PANTHER" id="PTHR23407:SF1">
    <property type="entry name" value="5-FORMYLTETRAHYDROFOLATE CYCLO-LIGASE"/>
    <property type="match status" value="1"/>
</dbReference>
<comment type="catalytic activity">
    <reaction evidence="5">
        <text>(6S)-5-formyl-5,6,7,8-tetrahydrofolate + ATP = (6R)-5,10-methenyltetrahydrofolate + ADP + phosphate</text>
        <dbReference type="Rhea" id="RHEA:10488"/>
        <dbReference type="ChEBI" id="CHEBI:30616"/>
        <dbReference type="ChEBI" id="CHEBI:43474"/>
        <dbReference type="ChEBI" id="CHEBI:57455"/>
        <dbReference type="ChEBI" id="CHEBI:57457"/>
        <dbReference type="ChEBI" id="CHEBI:456216"/>
        <dbReference type="EC" id="6.3.3.2"/>
    </reaction>
</comment>
<comment type="similarity">
    <text evidence="1 5">Belongs to the 5-formyltetrahydrofolate cyclo-ligase family.</text>
</comment>
<dbReference type="EC" id="6.3.3.2" evidence="5"/>
<keyword evidence="3 4" id="KW-0067">ATP-binding</keyword>
<evidence type="ECO:0000256" key="1">
    <source>
        <dbReference type="ARBA" id="ARBA00010638"/>
    </source>
</evidence>
<accession>A0A917BGV1</accession>
<dbReference type="PIRSF" id="PIRSF006806">
    <property type="entry name" value="FTHF_cligase"/>
    <property type="match status" value="1"/>
</dbReference>
<keyword evidence="7" id="KW-1185">Reference proteome</keyword>
<reference evidence="6" key="2">
    <citation type="submission" date="2020-09" db="EMBL/GenBank/DDBJ databases">
        <authorList>
            <person name="Sun Q."/>
            <person name="Sedlacek I."/>
        </authorList>
    </citation>
    <scope>NUCLEOTIDE SEQUENCE</scope>
    <source>
        <strain evidence="6">CCM 7897</strain>
    </source>
</reference>
<dbReference type="InterPro" id="IPR024185">
    <property type="entry name" value="FTHF_cligase-like_sf"/>
</dbReference>
<dbReference type="SUPFAM" id="SSF100950">
    <property type="entry name" value="NagB/RpiA/CoA transferase-like"/>
    <property type="match status" value="1"/>
</dbReference>
<feature type="binding site" evidence="4">
    <location>
        <position position="49"/>
    </location>
    <ligand>
        <name>substrate</name>
    </ligand>
</feature>
<evidence type="ECO:0000313" key="7">
    <source>
        <dbReference type="Proteomes" id="UP000606044"/>
    </source>
</evidence>
<comment type="cofactor">
    <cofactor evidence="5">
        <name>Mg(2+)</name>
        <dbReference type="ChEBI" id="CHEBI:18420"/>
    </cofactor>
</comment>
<organism evidence="6 7">
    <name type="scientific">Azorhizobium oxalatiphilum</name>
    <dbReference type="NCBI Taxonomy" id="980631"/>
    <lineage>
        <taxon>Bacteria</taxon>
        <taxon>Pseudomonadati</taxon>
        <taxon>Pseudomonadota</taxon>
        <taxon>Alphaproteobacteria</taxon>
        <taxon>Hyphomicrobiales</taxon>
        <taxon>Xanthobacteraceae</taxon>
        <taxon>Azorhizobium</taxon>
    </lineage>
</organism>
<keyword evidence="5" id="KW-0460">Magnesium</keyword>
<dbReference type="EMBL" id="BMCT01000001">
    <property type="protein sequence ID" value="GGF44725.1"/>
    <property type="molecule type" value="Genomic_DNA"/>
</dbReference>
<reference evidence="6" key="1">
    <citation type="journal article" date="2014" name="Int. J. Syst. Evol. Microbiol.">
        <title>Complete genome sequence of Corynebacterium casei LMG S-19264T (=DSM 44701T), isolated from a smear-ripened cheese.</title>
        <authorList>
            <consortium name="US DOE Joint Genome Institute (JGI-PGF)"/>
            <person name="Walter F."/>
            <person name="Albersmeier A."/>
            <person name="Kalinowski J."/>
            <person name="Ruckert C."/>
        </authorList>
    </citation>
    <scope>NUCLEOTIDE SEQUENCE</scope>
    <source>
        <strain evidence="6">CCM 7897</strain>
    </source>
</reference>
<evidence type="ECO:0000256" key="5">
    <source>
        <dbReference type="RuleBase" id="RU361279"/>
    </source>
</evidence>
<dbReference type="GO" id="GO:0035999">
    <property type="term" value="P:tetrahydrofolate interconversion"/>
    <property type="evidence" value="ECO:0007669"/>
    <property type="project" value="TreeGrafter"/>
</dbReference>
<dbReference type="Gene3D" id="3.40.50.10420">
    <property type="entry name" value="NagB/RpiA/CoA transferase-like"/>
    <property type="match status" value="1"/>
</dbReference>
<dbReference type="AlphaFoldDB" id="A0A917BGV1"/>
<name>A0A917BGV1_9HYPH</name>
<gene>
    <name evidence="6" type="ORF">GCM10007301_00300</name>
</gene>
<dbReference type="GO" id="GO:0030272">
    <property type="term" value="F:5-formyltetrahydrofolate cyclo-ligase activity"/>
    <property type="evidence" value="ECO:0007669"/>
    <property type="project" value="UniProtKB-EC"/>
</dbReference>
<evidence type="ECO:0000256" key="2">
    <source>
        <dbReference type="ARBA" id="ARBA00022741"/>
    </source>
</evidence>
<dbReference type="GO" id="GO:0046872">
    <property type="term" value="F:metal ion binding"/>
    <property type="evidence" value="ECO:0007669"/>
    <property type="project" value="UniProtKB-KW"/>
</dbReference>
<protein>
    <recommendedName>
        <fullName evidence="5">5-formyltetrahydrofolate cyclo-ligase</fullName>
        <ecNumber evidence="5">6.3.3.2</ecNumber>
    </recommendedName>
</protein>
<evidence type="ECO:0000256" key="3">
    <source>
        <dbReference type="ARBA" id="ARBA00022840"/>
    </source>
</evidence>
<keyword evidence="2 4" id="KW-0547">Nucleotide-binding</keyword>